<keyword evidence="11" id="KW-1185">Reference proteome</keyword>
<dbReference type="EMBL" id="CP037933">
    <property type="protein sequence ID" value="QBN19513.1"/>
    <property type="molecule type" value="Genomic_DNA"/>
</dbReference>
<dbReference type="OrthoDB" id="9768177at2"/>
<dbReference type="PROSITE" id="PS52016">
    <property type="entry name" value="TONB_DEPENDENT_REC_3"/>
    <property type="match status" value="1"/>
</dbReference>
<name>A0A4P6YGB5_9FLAO</name>
<evidence type="ECO:0000256" key="1">
    <source>
        <dbReference type="ARBA" id="ARBA00004571"/>
    </source>
</evidence>
<keyword evidence="6 7" id="KW-0998">Cell outer membrane</keyword>
<dbReference type="NCBIfam" id="TIGR04057">
    <property type="entry name" value="SusC_RagA_signa"/>
    <property type="match status" value="1"/>
</dbReference>
<dbReference type="InterPro" id="IPR023996">
    <property type="entry name" value="TonB-dep_OMP_SusC/RagA"/>
</dbReference>
<dbReference type="InterPro" id="IPR008969">
    <property type="entry name" value="CarboxyPept-like_regulatory"/>
</dbReference>
<dbReference type="AlphaFoldDB" id="A0A4P6YGB5"/>
<dbReference type="InterPro" id="IPR012910">
    <property type="entry name" value="Plug_dom"/>
</dbReference>
<dbReference type="InterPro" id="IPR018247">
    <property type="entry name" value="EF_Hand_1_Ca_BS"/>
</dbReference>
<dbReference type="KEGG" id="fnk:E1750_12115"/>
<comment type="subcellular location">
    <subcellularLocation>
        <location evidence="1 7">Cell outer membrane</location>
        <topology evidence="1 7">Multi-pass membrane protein</topology>
    </subcellularLocation>
</comment>
<dbReference type="Gene3D" id="2.170.130.10">
    <property type="entry name" value="TonB-dependent receptor, plug domain"/>
    <property type="match status" value="1"/>
</dbReference>
<evidence type="ECO:0000313" key="11">
    <source>
        <dbReference type="Proteomes" id="UP000291124"/>
    </source>
</evidence>
<evidence type="ECO:0000256" key="4">
    <source>
        <dbReference type="ARBA" id="ARBA00022692"/>
    </source>
</evidence>
<dbReference type="Pfam" id="PF13715">
    <property type="entry name" value="CarbopepD_reg_2"/>
    <property type="match status" value="1"/>
</dbReference>
<gene>
    <name evidence="10" type="ORF">E1750_12115</name>
</gene>
<dbReference type="Gene3D" id="2.40.170.20">
    <property type="entry name" value="TonB-dependent receptor, beta-barrel domain"/>
    <property type="match status" value="1"/>
</dbReference>
<dbReference type="Pfam" id="PF07715">
    <property type="entry name" value="Plug"/>
    <property type="match status" value="1"/>
</dbReference>
<evidence type="ECO:0000256" key="6">
    <source>
        <dbReference type="ARBA" id="ARBA00023237"/>
    </source>
</evidence>
<dbReference type="InterPro" id="IPR037066">
    <property type="entry name" value="Plug_dom_sf"/>
</dbReference>
<dbReference type="SUPFAM" id="SSF56935">
    <property type="entry name" value="Porins"/>
    <property type="match status" value="1"/>
</dbReference>
<dbReference type="NCBIfam" id="TIGR04056">
    <property type="entry name" value="OMP_RagA_SusC"/>
    <property type="match status" value="1"/>
</dbReference>
<keyword evidence="3 7" id="KW-1134">Transmembrane beta strand</keyword>
<evidence type="ECO:0000313" key="10">
    <source>
        <dbReference type="EMBL" id="QBN19513.1"/>
    </source>
</evidence>
<evidence type="ECO:0000256" key="7">
    <source>
        <dbReference type="PROSITE-ProRule" id="PRU01360"/>
    </source>
</evidence>
<dbReference type="Gene3D" id="2.60.40.1120">
    <property type="entry name" value="Carboxypeptidase-like, regulatory domain"/>
    <property type="match status" value="1"/>
</dbReference>
<evidence type="ECO:0000256" key="5">
    <source>
        <dbReference type="ARBA" id="ARBA00023136"/>
    </source>
</evidence>
<dbReference type="Proteomes" id="UP000291124">
    <property type="component" value="Chromosome"/>
</dbReference>
<accession>A0A4P6YGB5</accession>
<organism evidence="10 11">
    <name type="scientific">Flavobacterium nackdongense</name>
    <dbReference type="NCBI Taxonomy" id="2547394"/>
    <lineage>
        <taxon>Bacteria</taxon>
        <taxon>Pseudomonadati</taxon>
        <taxon>Bacteroidota</taxon>
        <taxon>Flavobacteriia</taxon>
        <taxon>Flavobacteriales</taxon>
        <taxon>Flavobacteriaceae</taxon>
        <taxon>Flavobacterium</taxon>
    </lineage>
</organism>
<keyword evidence="10" id="KW-0675">Receptor</keyword>
<feature type="domain" description="TonB-dependent receptor plug" evidence="9">
    <location>
        <begin position="111"/>
        <end position="216"/>
    </location>
</feature>
<evidence type="ECO:0000256" key="3">
    <source>
        <dbReference type="ARBA" id="ARBA00022452"/>
    </source>
</evidence>
<keyword evidence="2 7" id="KW-0813">Transport</keyword>
<dbReference type="InterPro" id="IPR023997">
    <property type="entry name" value="TonB-dep_OMP_SusC/RagA_CS"/>
</dbReference>
<evidence type="ECO:0000256" key="8">
    <source>
        <dbReference type="SAM" id="SignalP"/>
    </source>
</evidence>
<evidence type="ECO:0000259" key="9">
    <source>
        <dbReference type="Pfam" id="PF07715"/>
    </source>
</evidence>
<keyword evidence="8" id="KW-0732">Signal</keyword>
<dbReference type="SUPFAM" id="SSF49464">
    <property type="entry name" value="Carboxypeptidase regulatory domain-like"/>
    <property type="match status" value="1"/>
</dbReference>
<protein>
    <submittedName>
        <fullName evidence="10">TonB-dependent receptor</fullName>
    </submittedName>
</protein>
<feature type="signal peptide" evidence="8">
    <location>
        <begin position="1"/>
        <end position="19"/>
    </location>
</feature>
<feature type="chain" id="PRO_5020832581" evidence="8">
    <location>
        <begin position="20"/>
        <end position="1013"/>
    </location>
</feature>
<dbReference type="GO" id="GO:0009279">
    <property type="term" value="C:cell outer membrane"/>
    <property type="evidence" value="ECO:0007669"/>
    <property type="project" value="UniProtKB-SubCell"/>
</dbReference>
<sequence>MRKAFLLLLFIGFYSSIYAQVNVKGKVIDKISKESLPGATIQVDGTSRGVVTNEKGEFEIVAPKGSQSLAISFMGYKSQKVSVKPNLTIELESTNTSLNEVVVVGYGTMRKSDVTGSVGKVNVSDIQKVTSIDAARALQGRVAGVNVISNSGSPGAGVRIRIRGIGTINNSDPLYVVDGFPMGDISHIAPTDIESMEVLKDASATAIYGSRGANGVILVKTRTGSKSSKFEVSGTVLTGVSVANKKLDLADATEFANARKSIGMTDDIINYVLDQQAAGNYLKGTDWQKEIYRQAFNTRYNVAISGNTEKYTYDHGITASTEEGVVKGTKLDKFMFHSNNNLKLTDKIKFGMIYNYIHYERPSERNDFYSGTIPGALRSDPISVPFDNYTNFFGEIYYSQAATNPALSIYLAEKQKSIGNRFMGNFYLQFDDLWTEGLSFRSQFGTIMDFNEYKAYSPEYFITPTQKNDISSLNQSRGQGWNWVFTNYFSYNKKFDKLNINATLGTEMQANEYSDIWATGYDVPESASLQYLGAHKDAVLFGLGGGKSENRLQSAFFRGNFSWENKYVLTATVRLDGSSKFLPEQRWGTFPSFAGSWNVNKESFMSGIDKTLSTLKLRAGWGLVGNQGSAGNFDYVSSVNGGYVYSLNGVPTEGAVQLQLANTELTWENSEQFNVGVDFGLFDNSLTGTVDYFIRNTNDMILSKPIPTYAGMKKPAVNAGTMQNKGWEFTLNYANNKNAFKYDLGLNFALIKNEITSLAGGDPIRSGGAGRLGNTTKTEIGREISYFYGYQTDGLFKTQEQLDAYSLNNTPIQPNAGLGDVKFVDRNGDGKITELDMTYLGSASPDITGGFNVNLSYKGFDMVMFFVGSYGNEIVNSMRQTLYNSKMFETNISRDMAINSWTPSNPNSNIPRLNAADLNKNTENFSDLYVEDGSYIRLKNIQLGYTIPSAQSKKFGVNNFRVYTTIDNLLTFTKYTGLDPELFGLYGNPFYYGVDMVNYPQPTTYSVGININF</sequence>
<reference evidence="11" key="1">
    <citation type="submission" date="2019-03" db="EMBL/GenBank/DDBJ databases">
        <title>Flavobacterium sp.</title>
        <authorList>
            <person name="Kim H."/>
        </authorList>
    </citation>
    <scope>NUCLEOTIDE SEQUENCE [LARGE SCALE GENOMIC DNA]</scope>
    <source>
        <strain evidence="11">GS13</strain>
    </source>
</reference>
<comment type="similarity">
    <text evidence="7">Belongs to the TonB-dependent receptor family.</text>
</comment>
<dbReference type="FunFam" id="2.170.130.10:FF:000008">
    <property type="entry name" value="SusC/RagA family TonB-linked outer membrane protein"/>
    <property type="match status" value="1"/>
</dbReference>
<evidence type="ECO:0000256" key="2">
    <source>
        <dbReference type="ARBA" id="ARBA00022448"/>
    </source>
</evidence>
<proteinExistence type="inferred from homology"/>
<keyword evidence="5 7" id="KW-0472">Membrane</keyword>
<dbReference type="RefSeq" id="WP_133277030.1">
    <property type="nucleotide sequence ID" value="NZ_CP037933.1"/>
</dbReference>
<dbReference type="InterPro" id="IPR036942">
    <property type="entry name" value="Beta-barrel_TonB_sf"/>
</dbReference>
<keyword evidence="4 7" id="KW-0812">Transmembrane</keyword>
<dbReference type="PROSITE" id="PS00018">
    <property type="entry name" value="EF_HAND_1"/>
    <property type="match status" value="1"/>
</dbReference>
<dbReference type="InterPro" id="IPR039426">
    <property type="entry name" value="TonB-dep_rcpt-like"/>
</dbReference>